<dbReference type="RefSeq" id="WP_152159117.1">
    <property type="nucleotide sequence ID" value="NZ_WEHX01000123.1"/>
</dbReference>
<dbReference type="PRINTS" id="PR00368">
    <property type="entry name" value="FADPNR"/>
</dbReference>
<dbReference type="GO" id="GO:0010181">
    <property type="term" value="F:FMN binding"/>
    <property type="evidence" value="ECO:0007669"/>
    <property type="project" value="InterPro"/>
</dbReference>
<evidence type="ECO:0000256" key="4">
    <source>
        <dbReference type="ARBA" id="ARBA00023002"/>
    </source>
</evidence>
<dbReference type="OrthoDB" id="8523426at2"/>
<evidence type="ECO:0000259" key="6">
    <source>
        <dbReference type="SMART" id="SM00900"/>
    </source>
</evidence>
<dbReference type="SUPFAM" id="SSF51905">
    <property type="entry name" value="FAD/NAD(P)-binding domain"/>
    <property type="match status" value="1"/>
</dbReference>
<dbReference type="Gene3D" id="3.90.1010.20">
    <property type="match status" value="1"/>
</dbReference>
<feature type="chain" id="PRO_5026380267" description="Urocanate reductase" evidence="5">
    <location>
        <begin position="23"/>
        <end position="603"/>
    </location>
</feature>
<evidence type="ECO:0000313" key="8">
    <source>
        <dbReference type="Proteomes" id="UP000430564"/>
    </source>
</evidence>
<dbReference type="EC" id="1.3.99.33" evidence="5"/>
<dbReference type="Pfam" id="PF04205">
    <property type="entry name" value="FMN_bind"/>
    <property type="match status" value="1"/>
</dbReference>
<dbReference type="Gene3D" id="3.90.700.10">
    <property type="entry name" value="Succinate dehydrogenase/fumarate reductase flavoprotein, catalytic domain"/>
    <property type="match status" value="1"/>
</dbReference>
<dbReference type="GO" id="GO:0016491">
    <property type="term" value="F:oxidoreductase activity"/>
    <property type="evidence" value="ECO:0007669"/>
    <property type="project" value="UniProtKB-KW"/>
</dbReference>
<dbReference type="Gene3D" id="3.50.50.60">
    <property type="entry name" value="FAD/NAD(P)-binding domain"/>
    <property type="match status" value="1"/>
</dbReference>
<dbReference type="InterPro" id="IPR027477">
    <property type="entry name" value="Succ_DH/fumarate_Rdtase_cat_sf"/>
</dbReference>
<comment type="caution">
    <text evidence="7">The sequence shown here is derived from an EMBL/GenBank/DDBJ whole genome shotgun (WGS) entry which is preliminary data.</text>
</comment>
<gene>
    <name evidence="7" type="ORF">GBM95_10865</name>
</gene>
<feature type="domain" description="FMN-binding" evidence="6">
    <location>
        <begin position="47"/>
        <end position="121"/>
    </location>
</feature>
<dbReference type="InterPro" id="IPR050315">
    <property type="entry name" value="FAD-oxidoreductase_2"/>
</dbReference>
<dbReference type="Pfam" id="PF00890">
    <property type="entry name" value="FAD_binding_2"/>
    <property type="match status" value="1"/>
</dbReference>
<comment type="cofactor">
    <cofactor evidence="5">
        <name>FAD</name>
        <dbReference type="ChEBI" id="CHEBI:57692"/>
    </cofactor>
    <text evidence="5">Binds 1 FAD per subunit.</text>
</comment>
<dbReference type="InterPro" id="IPR036188">
    <property type="entry name" value="FAD/NAD-bd_sf"/>
</dbReference>
<dbReference type="PANTHER" id="PTHR43400">
    <property type="entry name" value="FUMARATE REDUCTASE"/>
    <property type="match status" value="1"/>
</dbReference>
<evidence type="ECO:0000256" key="1">
    <source>
        <dbReference type="ARBA" id="ARBA00008040"/>
    </source>
</evidence>
<comment type="cofactor">
    <cofactor evidence="5">
        <name>FMN</name>
        <dbReference type="ChEBI" id="CHEBI:58210"/>
    </cofactor>
    <text evidence="5">Binds 1 or 2 FMN covalently per subunit.</text>
</comment>
<protein>
    <recommendedName>
        <fullName evidence="5">Urocanate reductase</fullName>
        <ecNumber evidence="5">1.3.99.33</ecNumber>
    </recommendedName>
</protein>
<evidence type="ECO:0000256" key="5">
    <source>
        <dbReference type="RuleBase" id="RU366062"/>
    </source>
</evidence>
<dbReference type="GO" id="GO:0016020">
    <property type="term" value="C:membrane"/>
    <property type="evidence" value="ECO:0007669"/>
    <property type="project" value="InterPro"/>
</dbReference>
<evidence type="ECO:0000313" key="7">
    <source>
        <dbReference type="EMBL" id="KAB7653465.1"/>
    </source>
</evidence>
<accession>A0A6I1EN24</accession>
<feature type="signal peptide" evidence="5">
    <location>
        <begin position="1"/>
        <end position="22"/>
    </location>
</feature>
<organism evidence="7 8">
    <name type="scientific">Sutterella seckii</name>
    <dbReference type="NCBI Taxonomy" id="1944635"/>
    <lineage>
        <taxon>Bacteria</taxon>
        <taxon>Pseudomonadati</taxon>
        <taxon>Pseudomonadota</taxon>
        <taxon>Betaproteobacteria</taxon>
        <taxon>Burkholderiales</taxon>
        <taxon>Sutterellaceae</taxon>
        <taxon>Sutterella</taxon>
    </lineage>
</organism>
<reference evidence="7 8" key="1">
    <citation type="submission" date="2019-10" db="EMBL/GenBank/DDBJ databases">
        <title>Genome diversity of Sutterella seckii.</title>
        <authorList>
            <person name="Chaplin A.V."/>
            <person name="Sokolova S.R."/>
            <person name="Mosin K.A."/>
            <person name="Ivanova E.L."/>
            <person name="Kochetkova T.O."/>
            <person name="Goltsov A.Y."/>
            <person name="Trofimov D.Y."/>
            <person name="Efimov B.A."/>
        </authorList>
    </citation>
    <scope>NUCLEOTIDE SEQUENCE [LARGE SCALE GENOMIC DNA]</scope>
    <source>
        <strain evidence="7 8">ASD393</strain>
    </source>
</reference>
<sequence length="603" mass="63278">MSMHTDLLGKAVLAAFFGVASAAATANAAATAPSSFKPGVYEATVNGHNAPMTVKVTVSKNRIEKIDYSKNLETIGVGKVALDLVSQKVLNYQSTGVDAVTGATISSFALLQGVRDCLKQAGGDMKALSQKVEKHPAVEKTYKADVVIVGGGGAGLAAAIAAEEAGAKHILVLEKLGFLGGSTNVSEGALNAVDPVRQGKQGIEDSVQKFYDQTMKGGHNKGTPELVKYLTSHSMDEVNWLEGLGVKFKDEIGTATGALWQRSHYPATPSGNTYIRTFEDVIRNSGGRIQVLTDTKVTDLITANKRVTGVMAENFGRKITVDAGAVVIATGGFGANIKMRQEYNTGVWKEVKLDNSIGCTNLAKAAQGDGLVMAKKVGAELIGLDDIQIHPCGTPGTGLMENIRTSGRNRIFVNLSGERFVNEGAARDVLAKAIFAQPKGTYWIVVNKLRYPSPDFVDANGATIRNMLALGSVVEGDTLDDLAKKTGMDPAKLKASVEGYNAVVEGKAKDPLGFLANNAADKVLDGGPWYACRKVPTVHHTMGGIRINVKAQVLDAEGHVIPGLYAAGEVTGGIHGSNRLGGNAIADVMVFGRTAGTNAATLK</sequence>
<dbReference type="InterPro" id="IPR007329">
    <property type="entry name" value="FMN-bd"/>
</dbReference>
<dbReference type="AlphaFoldDB" id="A0A6I1EN24"/>
<evidence type="ECO:0000256" key="3">
    <source>
        <dbReference type="ARBA" id="ARBA00022827"/>
    </source>
</evidence>
<keyword evidence="3 5" id="KW-0274">FAD</keyword>
<dbReference type="Proteomes" id="UP000430564">
    <property type="component" value="Unassembled WGS sequence"/>
</dbReference>
<keyword evidence="5" id="KW-0732">Signal</keyword>
<evidence type="ECO:0000256" key="2">
    <source>
        <dbReference type="ARBA" id="ARBA00022630"/>
    </source>
</evidence>
<dbReference type="SMART" id="SM00900">
    <property type="entry name" value="FMN_bind"/>
    <property type="match status" value="1"/>
</dbReference>
<keyword evidence="4 5" id="KW-0560">Oxidoreductase</keyword>
<proteinExistence type="inferred from homology"/>
<dbReference type="InterPro" id="IPR010960">
    <property type="entry name" value="Flavocytochrome_c"/>
</dbReference>
<dbReference type="NCBIfam" id="TIGR01813">
    <property type="entry name" value="flavo_cyto_c"/>
    <property type="match status" value="1"/>
</dbReference>
<dbReference type="PANTHER" id="PTHR43400:SF7">
    <property type="entry name" value="FAD-DEPENDENT OXIDOREDUCTASE 2 FAD BINDING DOMAIN-CONTAINING PROTEIN"/>
    <property type="match status" value="1"/>
</dbReference>
<comment type="catalytic activity">
    <reaction evidence="5">
        <text>dihydrourocanate + A = urocanate + AH2</text>
        <dbReference type="Rhea" id="RHEA:36059"/>
        <dbReference type="ChEBI" id="CHEBI:13193"/>
        <dbReference type="ChEBI" id="CHEBI:17499"/>
        <dbReference type="ChEBI" id="CHEBI:27247"/>
        <dbReference type="ChEBI" id="CHEBI:72991"/>
        <dbReference type="EC" id="1.3.99.33"/>
    </reaction>
</comment>
<comment type="similarity">
    <text evidence="1 5">Belongs to the FAD-dependent oxidoreductase 2 family. FRD/SDH subfamily.</text>
</comment>
<keyword evidence="2 5" id="KW-0285">Flavoprotein</keyword>
<name>A0A6I1EN24_9BURK</name>
<dbReference type="EMBL" id="WEHX01000123">
    <property type="protein sequence ID" value="KAB7653465.1"/>
    <property type="molecule type" value="Genomic_DNA"/>
</dbReference>
<dbReference type="InterPro" id="IPR003953">
    <property type="entry name" value="FAD-dep_OxRdtase_2_FAD-bd"/>
</dbReference>
<dbReference type="SUPFAM" id="SSF56425">
    <property type="entry name" value="Succinate dehydrogenase/fumarate reductase flavoprotein, catalytic domain"/>
    <property type="match status" value="1"/>
</dbReference>